<evidence type="ECO:0000256" key="4">
    <source>
        <dbReference type="ARBA" id="ARBA00022801"/>
    </source>
</evidence>
<keyword evidence="2" id="KW-0540">Nuclease</keyword>
<gene>
    <name evidence="8" type="ORF">PZA18_04235</name>
</gene>
<dbReference type="EMBL" id="JARRAF010000003">
    <property type="protein sequence ID" value="MDK2123257.1"/>
    <property type="molecule type" value="Genomic_DNA"/>
</dbReference>
<comment type="caution">
    <text evidence="8">The sequence shown here is derived from an EMBL/GenBank/DDBJ whole genome shotgun (WGS) entry which is preliminary data.</text>
</comment>
<organism evidence="8 9">
    <name type="scientific">Parachitinimonas caeni</name>
    <dbReference type="NCBI Taxonomy" id="3031301"/>
    <lineage>
        <taxon>Bacteria</taxon>
        <taxon>Pseudomonadati</taxon>
        <taxon>Pseudomonadota</taxon>
        <taxon>Betaproteobacteria</taxon>
        <taxon>Neisseriales</taxon>
        <taxon>Chitinibacteraceae</taxon>
        <taxon>Parachitinimonas</taxon>
    </lineage>
</organism>
<evidence type="ECO:0000256" key="5">
    <source>
        <dbReference type="ARBA" id="ARBA00035648"/>
    </source>
</evidence>
<keyword evidence="9" id="KW-1185">Reference proteome</keyword>
<feature type="domain" description="Endoribonuclease YicC-like N-terminal" evidence="6">
    <location>
        <begin position="1"/>
        <end position="150"/>
    </location>
</feature>
<keyword evidence="4" id="KW-0378">Hydrolase</keyword>
<evidence type="ECO:0000256" key="1">
    <source>
        <dbReference type="ARBA" id="ARBA00001968"/>
    </source>
</evidence>
<dbReference type="InterPro" id="IPR005229">
    <property type="entry name" value="YicC/YloC-like"/>
</dbReference>
<evidence type="ECO:0000259" key="7">
    <source>
        <dbReference type="Pfam" id="PF08340"/>
    </source>
</evidence>
<evidence type="ECO:0000256" key="2">
    <source>
        <dbReference type="ARBA" id="ARBA00022722"/>
    </source>
</evidence>
<dbReference type="Pfam" id="PF08340">
    <property type="entry name" value="YicC-like_C"/>
    <property type="match status" value="1"/>
</dbReference>
<dbReference type="PANTHER" id="PTHR30636:SF3">
    <property type="entry name" value="UPF0701 PROTEIN YICC"/>
    <property type="match status" value="1"/>
</dbReference>
<dbReference type="InterPro" id="IPR013551">
    <property type="entry name" value="YicC-like_C"/>
</dbReference>
<accession>A0ABT7DT52</accession>
<evidence type="ECO:0000313" key="9">
    <source>
        <dbReference type="Proteomes" id="UP001172778"/>
    </source>
</evidence>
<dbReference type="Proteomes" id="UP001172778">
    <property type="component" value="Unassembled WGS sequence"/>
</dbReference>
<dbReference type="NCBIfam" id="TIGR00255">
    <property type="entry name" value="YicC/YloC family endoribonuclease"/>
    <property type="match status" value="1"/>
</dbReference>
<evidence type="ECO:0000313" key="8">
    <source>
        <dbReference type="EMBL" id="MDK2123257.1"/>
    </source>
</evidence>
<dbReference type="Pfam" id="PF03755">
    <property type="entry name" value="YicC-like_N"/>
    <property type="match status" value="1"/>
</dbReference>
<dbReference type="RefSeq" id="WP_284099545.1">
    <property type="nucleotide sequence ID" value="NZ_JARRAF010000003.1"/>
</dbReference>
<evidence type="ECO:0000256" key="3">
    <source>
        <dbReference type="ARBA" id="ARBA00022759"/>
    </source>
</evidence>
<dbReference type="PANTHER" id="PTHR30636">
    <property type="entry name" value="UPF0701 PROTEIN YICC"/>
    <property type="match status" value="1"/>
</dbReference>
<dbReference type="InterPro" id="IPR013527">
    <property type="entry name" value="YicC-like_N"/>
</dbReference>
<sequence>MTGFATISRELVGGVLTVELRAVNHRFLDVSLRLPEELRLLENQLREKMAGKVTRGKLDCRVSYNTDTGAPAPLRVDRDYLQSLIALSEQVRAMAPGAGELKLGELLRWPGVMASDALPPEMLQQTCLEMFDAVLTDFVATRRREGEKLVAMMLERVSRMEQLVVEVTPKIPAIVAAYEEKIVQRLKEALGSLDDDRVKQEVALFAQRVDVAEEISRLNAHLSELRRILSAGGSAGKRLDFLMQELHREANTLGSKSVSIETSQISMEMKVLIEQMREQVQNIE</sequence>
<name>A0ABT7DT52_9NEIS</name>
<feature type="domain" description="Endoribonuclease YicC-like C-terminal" evidence="7">
    <location>
        <begin position="170"/>
        <end position="284"/>
    </location>
</feature>
<evidence type="ECO:0000259" key="6">
    <source>
        <dbReference type="Pfam" id="PF03755"/>
    </source>
</evidence>
<protein>
    <submittedName>
        <fullName evidence="8">YicC family protein</fullName>
    </submittedName>
</protein>
<reference evidence="8" key="1">
    <citation type="submission" date="2023-03" db="EMBL/GenBank/DDBJ databases">
        <title>Chitinimonas shenzhenensis gen. nov., sp. nov., a novel member of family Burkholderiaceae isolated from activated sludge collected in Shen Zhen, China.</title>
        <authorList>
            <person name="Wang X."/>
        </authorList>
    </citation>
    <scope>NUCLEOTIDE SEQUENCE</scope>
    <source>
        <strain evidence="8">DQS-5</strain>
    </source>
</reference>
<keyword evidence="3" id="KW-0255">Endonuclease</keyword>
<proteinExistence type="inferred from homology"/>
<comment type="similarity">
    <text evidence="5">Belongs to the YicC/YloC family.</text>
</comment>
<comment type="cofactor">
    <cofactor evidence="1">
        <name>a divalent metal cation</name>
        <dbReference type="ChEBI" id="CHEBI:60240"/>
    </cofactor>
</comment>